<gene>
    <name evidence="1" type="ORF">Ga0074812_103261</name>
</gene>
<name>A0A0S4QH81_9ACTN</name>
<dbReference type="SUPFAM" id="SSF51219">
    <property type="entry name" value="TRAP-like"/>
    <property type="match status" value="1"/>
</dbReference>
<dbReference type="InterPro" id="IPR036983">
    <property type="entry name" value="AIM24_sf"/>
</dbReference>
<dbReference type="Pfam" id="PF01987">
    <property type="entry name" value="AIM24"/>
    <property type="match status" value="1"/>
</dbReference>
<dbReference type="PANTHER" id="PTHR43657">
    <property type="entry name" value="TRYPTOPHAN RNA-BINDING ATTENUATOR PROTEIN-LIKE PROTEIN"/>
    <property type="match status" value="1"/>
</dbReference>
<dbReference type="Proteomes" id="UP000198802">
    <property type="component" value="Unassembled WGS sequence"/>
</dbReference>
<dbReference type="NCBIfam" id="TIGR00266">
    <property type="entry name" value="TIGR00266 family protein"/>
    <property type="match status" value="1"/>
</dbReference>
<dbReference type="RefSeq" id="WP_091272588.1">
    <property type="nucleotide sequence ID" value="NZ_FAOZ01000003.1"/>
</dbReference>
<dbReference type="PANTHER" id="PTHR43657:SF1">
    <property type="entry name" value="ALTERED INHERITANCE OF MITOCHONDRIA PROTEIN 24, MITOCHONDRIAL"/>
    <property type="match status" value="1"/>
</dbReference>
<reference evidence="2" key="1">
    <citation type="submission" date="2015-11" db="EMBL/GenBank/DDBJ databases">
        <authorList>
            <person name="Varghese N."/>
        </authorList>
    </citation>
    <scope>NUCLEOTIDE SEQUENCE [LARGE SCALE GENOMIC DNA]</scope>
    <source>
        <strain evidence="2">DSM 45899</strain>
    </source>
</reference>
<keyword evidence="2" id="KW-1185">Reference proteome</keyword>
<dbReference type="Gene3D" id="3.60.160.10">
    <property type="entry name" value="Mitochondrial biogenesis AIM24"/>
    <property type="match status" value="1"/>
</dbReference>
<dbReference type="EMBL" id="FAOZ01000003">
    <property type="protein sequence ID" value="CUU54771.1"/>
    <property type="molecule type" value="Genomic_DNA"/>
</dbReference>
<accession>A0A0S4QH81</accession>
<dbReference type="AlphaFoldDB" id="A0A0S4QH81"/>
<organism evidence="1 2">
    <name type="scientific">Parafrankia irregularis</name>
    <dbReference type="NCBI Taxonomy" id="795642"/>
    <lineage>
        <taxon>Bacteria</taxon>
        <taxon>Bacillati</taxon>
        <taxon>Actinomycetota</taxon>
        <taxon>Actinomycetes</taxon>
        <taxon>Frankiales</taxon>
        <taxon>Frankiaceae</taxon>
        <taxon>Parafrankia</taxon>
    </lineage>
</organism>
<evidence type="ECO:0000313" key="2">
    <source>
        <dbReference type="Proteomes" id="UP000198802"/>
    </source>
</evidence>
<protein>
    <submittedName>
        <fullName evidence="1">TIGR00266 family protein</fullName>
    </submittedName>
</protein>
<dbReference type="InterPro" id="IPR002838">
    <property type="entry name" value="AIM24"/>
</dbReference>
<dbReference type="InterPro" id="IPR016031">
    <property type="entry name" value="Trp_RNA-bd_attenuator-like_dom"/>
</dbReference>
<proteinExistence type="predicted"/>
<evidence type="ECO:0000313" key="1">
    <source>
        <dbReference type="EMBL" id="CUU54771.1"/>
    </source>
</evidence>
<sequence>MQVDIRHSPSFAVARLGMAPGETVRAESGAMMAVADAVTVESSTDGGLLKGLRRSVLGGESLFITRFTAGAEGGWVDVAANLPGDVCVIDLGDSDTGAAGAVNLARGAWLSSSDGVELETAWGGFKNLAGGEGGFLVRATGAGKIVASCYGAIDIVDLAAGTRFVLDSGHLVAFGDSVFYTTRKISSSLIQSLKSGERLVFEFTGPGRVWTQSRNPKELVGWLTAKLPFSRK</sequence>